<dbReference type="EMBL" id="MVGT01003745">
    <property type="protein sequence ID" value="OVA03265.1"/>
    <property type="molecule type" value="Genomic_DNA"/>
</dbReference>
<dbReference type="InParanoid" id="A0A200PYM2"/>
<accession>A0A200PYM2</accession>
<proteinExistence type="predicted"/>
<sequence>MTSLGPWFGIGGGGGNRGGYDYFGSPFSSGIWDFSRRRGCGGGGGSDDTASVIAHTNVDWRETDNAHTFRGDLPGVALPLRNLALPLRTTL</sequence>
<evidence type="ECO:0000313" key="2">
    <source>
        <dbReference type="Proteomes" id="UP000195402"/>
    </source>
</evidence>
<evidence type="ECO:0000313" key="1">
    <source>
        <dbReference type="EMBL" id="OVA03265.1"/>
    </source>
</evidence>
<protein>
    <submittedName>
        <fullName evidence="1">Uncharacterized protein</fullName>
    </submittedName>
</protein>
<dbReference type="STRING" id="56857.A0A200PYM2"/>
<comment type="caution">
    <text evidence="1">The sequence shown here is derived from an EMBL/GenBank/DDBJ whole genome shotgun (WGS) entry which is preliminary data.</text>
</comment>
<name>A0A200PYM2_MACCD</name>
<dbReference type="OrthoDB" id="1245404at2759"/>
<dbReference type="AlphaFoldDB" id="A0A200PYM2"/>
<reference evidence="1 2" key="1">
    <citation type="journal article" date="2017" name="Mol. Plant">
        <title>The Genome of Medicinal Plant Macleaya cordata Provides New Insights into Benzylisoquinoline Alkaloids Metabolism.</title>
        <authorList>
            <person name="Liu X."/>
            <person name="Liu Y."/>
            <person name="Huang P."/>
            <person name="Ma Y."/>
            <person name="Qing Z."/>
            <person name="Tang Q."/>
            <person name="Cao H."/>
            <person name="Cheng P."/>
            <person name="Zheng Y."/>
            <person name="Yuan Z."/>
            <person name="Zhou Y."/>
            <person name="Liu J."/>
            <person name="Tang Z."/>
            <person name="Zhuo Y."/>
            <person name="Zhang Y."/>
            <person name="Yu L."/>
            <person name="Huang J."/>
            <person name="Yang P."/>
            <person name="Peng Q."/>
            <person name="Zhang J."/>
            <person name="Jiang W."/>
            <person name="Zhang Z."/>
            <person name="Lin K."/>
            <person name="Ro D.K."/>
            <person name="Chen X."/>
            <person name="Xiong X."/>
            <person name="Shang Y."/>
            <person name="Huang S."/>
            <person name="Zeng J."/>
        </authorList>
    </citation>
    <scope>NUCLEOTIDE SEQUENCE [LARGE SCALE GENOMIC DNA]</scope>
    <source>
        <strain evidence="2">cv. BLH2017</strain>
        <tissue evidence="1">Root</tissue>
    </source>
</reference>
<dbReference type="Proteomes" id="UP000195402">
    <property type="component" value="Unassembled WGS sequence"/>
</dbReference>
<gene>
    <name evidence="1" type="ORF">BVC80_5453g1</name>
</gene>
<keyword evidence="2" id="KW-1185">Reference proteome</keyword>
<organism evidence="1 2">
    <name type="scientific">Macleaya cordata</name>
    <name type="common">Five-seeded plume-poppy</name>
    <name type="synonym">Bocconia cordata</name>
    <dbReference type="NCBI Taxonomy" id="56857"/>
    <lineage>
        <taxon>Eukaryota</taxon>
        <taxon>Viridiplantae</taxon>
        <taxon>Streptophyta</taxon>
        <taxon>Embryophyta</taxon>
        <taxon>Tracheophyta</taxon>
        <taxon>Spermatophyta</taxon>
        <taxon>Magnoliopsida</taxon>
        <taxon>Ranunculales</taxon>
        <taxon>Papaveraceae</taxon>
        <taxon>Papaveroideae</taxon>
        <taxon>Macleaya</taxon>
    </lineage>
</organism>